<name>A0ABR0E005_ZASCE</name>
<evidence type="ECO:0000313" key="3">
    <source>
        <dbReference type="EMBL" id="KAK4494752.1"/>
    </source>
</evidence>
<dbReference type="InterPro" id="IPR000073">
    <property type="entry name" value="AB_hydrolase_1"/>
</dbReference>
<keyword evidence="4" id="KW-1185">Reference proteome</keyword>
<dbReference type="InterPro" id="IPR050300">
    <property type="entry name" value="GDXG_lipolytic_enzyme"/>
</dbReference>
<protein>
    <recommendedName>
        <fullName evidence="2">Alpha/beta hydrolase fold-3 domain-containing protein</fullName>
    </recommendedName>
</protein>
<dbReference type="PANTHER" id="PTHR48081">
    <property type="entry name" value="AB HYDROLASE SUPERFAMILY PROTEIN C4A8.06C"/>
    <property type="match status" value="1"/>
</dbReference>
<evidence type="ECO:0000259" key="2">
    <source>
        <dbReference type="Pfam" id="PF07859"/>
    </source>
</evidence>
<feature type="domain" description="Alpha/beta hydrolase fold-3" evidence="2">
    <location>
        <begin position="52"/>
        <end position="160"/>
    </location>
</feature>
<proteinExistence type="predicted"/>
<accession>A0ABR0E005</accession>
<dbReference type="PANTHER" id="PTHR48081:SF3">
    <property type="entry name" value="ALPHA_BETA HYDROLASE FOLD-3 DOMAIN-CONTAINING PROTEIN"/>
    <property type="match status" value="1"/>
</dbReference>
<dbReference type="EMBL" id="JAXOVC010000013">
    <property type="protein sequence ID" value="KAK4494752.1"/>
    <property type="molecule type" value="Genomic_DNA"/>
</dbReference>
<reference evidence="3 4" key="1">
    <citation type="journal article" date="2023" name="G3 (Bethesda)">
        <title>A chromosome-level genome assembly of Zasmidium syzygii isolated from banana leaves.</title>
        <authorList>
            <person name="van Westerhoven A.C."/>
            <person name="Mehrabi R."/>
            <person name="Talebi R."/>
            <person name="Steentjes M.B.F."/>
            <person name="Corcolon B."/>
            <person name="Chong P.A."/>
            <person name="Kema G.H.J."/>
            <person name="Seidl M.F."/>
        </authorList>
    </citation>
    <scope>NUCLEOTIDE SEQUENCE [LARGE SCALE GENOMIC DNA]</scope>
    <source>
        <strain evidence="3 4">P124</strain>
    </source>
</reference>
<evidence type="ECO:0000256" key="1">
    <source>
        <dbReference type="ARBA" id="ARBA00022801"/>
    </source>
</evidence>
<sequence length="320" mass="35608">MERLIPLGENPFTEDRFTTKTFVYKQVQDVPIHVDAYIPKHLSSDEKHPLFVMIHGGSMVDGARNVPLMTYGPWAAAFALAHNAIVLSPDYRLCPETKSPEIVKDLIAFWEWTHSTPALPLDLDRIIVRGESAGGWCALQLGLRFPTRIRALILAWTLTDPGIEEFVLGNGGRAILPGVFDVVVPREAFKVAWAKAKAKEAAGRVVAGLRLERTELMLGLVQYGGLVEAMGDFEESFPLRTIREGKGKLPSLVWVSQGEDDSIVPVNHAREFVEAVRASCPDSRVVLDVRPGDHGFDDMLEYGDPWLQERLEMIAEAWLA</sequence>
<dbReference type="Pfam" id="PF07859">
    <property type="entry name" value="Abhydrolase_3"/>
    <property type="match status" value="1"/>
</dbReference>
<dbReference type="Proteomes" id="UP001305779">
    <property type="component" value="Unassembled WGS sequence"/>
</dbReference>
<dbReference type="InterPro" id="IPR013094">
    <property type="entry name" value="AB_hydrolase_3"/>
</dbReference>
<keyword evidence="1" id="KW-0378">Hydrolase</keyword>
<evidence type="ECO:0000313" key="4">
    <source>
        <dbReference type="Proteomes" id="UP001305779"/>
    </source>
</evidence>
<gene>
    <name evidence="3" type="ORF">PRZ48_014108</name>
</gene>
<comment type="caution">
    <text evidence="3">The sequence shown here is derived from an EMBL/GenBank/DDBJ whole genome shotgun (WGS) entry which is preliminary data.</text>
</comment>
<dbReference type="Gene3D" id="3.40.50.1820">
    <property type="entry name" value="alpha/beta hydrolase"/>
    <property type="match status" value="1"/>
</dbReference>
<dbReference type="SUPFAM" id="SSF53474">
    <property type="entry name" value="alpha/beta-Hydrolases"/>
    <property type="match status" value="1"/>
</dbReference>
<organism evidence="3 4">
    <name type="scientific">Zasmidium cellare</name>
    <name type="common">Wine cellar mold</name>
    <name type="synonym">Racodium cellare</name>
    <dbReference type="NCBI Taxonomy" id="395010"/>
    <lineage>
        <taxon>Eukaryota</taxon>
        <taxon>Fungi</taxon>
        <taxon>Dikarya</taxon>
        <taxon>Ascomycota</taxon>
        <taxon>Pezizomycotina</taxon>
        <taxon>Dothideomycetes</taxon>
        <taxon>Dothideomycetidae</taxon>
        <taxon>Mycosphaerellales</taxon>
        <taxon>Mycosphaerellaceae</taxon>
        <taxon>Zasmidium</taxon>
    </lineage>
</organism>
<dbReference type="PRINTS" id="PR00111">
    <property type="entry name" value="ABHYDROLASE"/>
</dbReference>
<dbReference type="InterPro" id="IPR029058">
    <property type="entry name" value="AB_hydrolase_fold"/>
</dbReference>